<protein>
    <recommendedName>
        <fullName evidence="4">Copper transport protein</fullName>
    </recommendedName>
</protein>
<comment type="caution">
    <text evidence="5">The sequence shown here is derived from an EMBL/GenBank/DDBJ whole genome shotgun (WGS) entry which is preliminary data.</text>
</comment>
<evidence type="ECO:0000256" key="4">
    <source>
        <dbReference type="RuleBase" id="RU367022"/>
    </source>
</evidence>
<feature type="transmembrane region" description="Helical" evidence="4">
    <location>
        <begin position="172"/>
        <end position="192"/>
    </location>
</feature>
<sequence length="229" mass="25896">MFLYFNRGYFYMWFDSIKSKVFVFYCILLSGFLAYLGLLYIMDAHHMNTMATSSGNITASMGMGHGDHNMDGGGMHDEMSVMMHMTFYFGVEGVPILFKELTVNSNGGMAGACIVVCLVAMFYEGLKVLREWLLQKAIMDSKYATVLENENGNSYIEQRKPNKHAICTSSHWIQTLLHLLQVTVSYALMLIFMTYNAYLAISIVVGAGLGYFLFGWKKSVIVDINEHCH</sequence>
<evidence type="ECO:0000256" key="1">
    <source>
        <dbReference type="ARBA" id="ARBA00022692"/>
    </source>
</evidence>
<feature type="transmembrane region" description="Helical" evidence="4">
    <location>
        <begin position="107"/>
        <end position="126"/>
    </location>
</feature>
<name>A0ABP0F2B2_CLALP</name>
<comment type="similarity">
    <text evidence="4">Belongs to the copper transporter (Ctr) (TC 1.A.56) family. SLC31A subfamily.</text>
</comment>
<evidence type="ECO:0000256" key="3">
    <source>
        <dbReference type="ARBA" id="ARBA00023136"/>
    </source>
</evidence>
<keyword evidence="1 4" id="KW-0812">Transmembrane</keyword>
<dbReference type="PANTHER" id="PTHR12483">
    <property type="entry name" value="SOLUTE CARRIER FAMILY 31 COPPER TRANSPORTERS"/>
    <property type="match status" value="1"/>
</dbReference>
<comment type="caution">
    <text evidence="4">Lacks conserved residue(s) required for the propagation of feature annotation.</text>
</comment>
<organism evidence="5 6">
    <name type="scientific">Clavelina lepadiformis</name>
    <name type="common">Light-bulb sea squirt</name>
    <name type="synonym">Ascidia lepadiformis</name>
    <dbReference type="NCBI Taxonomy" id="159417"/>
    <lineage>
        <taxon>Eukaryota</taxon>
        <taxon>Metazoa</taxon>
        <taxon>Chordata</taxon>
        <taxon>Tunicata</taxon>
        <taxon>Ascidiacea</taxon>
        <taxon>Aplousobranchia</taxon>
        <taxon>Clavelinidae</taxon>
        <taxon>Clavelina</taxon>
    </lineage>
</organism>
<evidence type="ECO:0000313" key="6">
    <source>
        <dbReference type="Proteomes" id="UP001642483"/>
    </source>
</evidence>
<dbReference type="Proteomes" id="UP001642483">
    <property type="component" value="Unassembled WGS sequence"/>
</dbReference>
<dbReference type="EMBL" id="CAWYQH010000002">
    <property type="protein sequence ID" value="CAK8673853.1"/>
    <property type="molecule type" value="Genomic_DNA"/>
</dbReference>
<gene>
    <name evidence="5" type="ORF">CVLEPA_LOCUS3599</name>
</gene>
<proteinExistence type="inferred from homology"/>
<accession>A0ABP0F2B2</accession>
<keyword evidence="4" id="KW-0186">Copper</keyword>
<keyword evidence="6" id="KW-1185">Reference proteome</keyword>
<dbReference type="InterPro" id="IPR007274">
    <property type="entry name" value="Cop_transporter"/>
</dbReference>
<reference evidence="5 6" key="1">
    <citation type="submission" date="2024-02" db="EMBL/GenBank/DDBJ databases">
        <authorList>
            <person name="Daric V."/>
            <person name="Darras S."/>
        </authorList>
    </citation>
    <scope>NUCLEOTIDE SEQUENCE [LARGE SCALE GENOMIC DNA]</scope>
</reference>
<dbReference type="PANTHER" id="PTHR12483:SF115">
    <property type="entry name" value="COPPER TRANSPORT PROTEIN"/>
    <property type="match status" value="1"/>
</dbReference>
<feature type="transmembrane region" description="Helical" evidence="4">
    <location>
        <begin position="198"/>
        <end position="216"/>
    </location>
</feature>
<comment type="subcellular location">
    <subcellularLocation>
        <location evidence="4">Membrane</location>
        <topology evidence="4">Multi-pass membrane protein</topology>
    </subcellularLocation>
</comment>
<evidence type="ECO:0000256" key="2">
    <source>
        <dbReference type="ARBA" id="ARBA00022989"/>
    </source>
</evidence>
<keyword evidence="3 4" id="KW-0472">Membrane</keyword>
<keyword evidence="4" id="KW-0406">Ion transport</keyword>
<keyword evidence="4" id="KW-0813">Transport</keyword>
<keyword evidence="2 4" id="KW-1133">Transmembrane helix</keyword>
<dbReference type="Pfam" id="PF04145">
    <property type="entry name" value="Ctr"/>
    <property type="match status" value="1"/>
</dbReference>
<evidence type="ECO:0000313" key="5">
    <source>
        <dbReference type="EMBL" id="CAK8673853.1"/>
    </source>
</evidence>
<keyword evidence="4" id="KW-0187">Copper transport</keyword>
<feature type="transmembrane region" description="Helical" evidence="4">
    <location>
        <begin position="21"/>
        <end position="42"/>
    </location>
</feature>